<protein>
    <submittedName>
        <fullName evidence="1">Uncharacterized protein</fullName>
    </submittedName>
</protein>
<name>A0A382PTH5_9ZZZZ</name>
<dbReference type="Gene3D" id="2.60.120.430">
    <property type="entry name" value="Galactose-binding lectin"/>
    <property type="match status" value="1"/>
</dbReference>
<evidence type="ECO:0000313" key="1">
    <source>
        <dbReference type="EMBL" id="SVC75938.1"/>
    </source>
</evidence>
<reference evidence="1" key="1">
    <citation type="submission" date="2018-05" db="EMBL/GenBank/DDBJ databases">
        <authorList>
            <person name="Lanie J.A."/>
            <person name="Ng W.-L."/>
            <person name="Kazmierczak K.M."/>
            <person name="Andrzejewski T.M."/>
            <person name="Davidsen T.M."/>
            <person name="Wayne K.J."/>
            <person name="Tettelin H."/>
            <person name="Glass J.I."/>
            <person name="Rusch D."/>
            <person name="Podicherti R."/>
            <person name="Tsui H.-C.T."/>
            <person name="Winkler M.E."/>
        </authorList>
    </citation>
    <scope>NUCLEOTIDE SEQUENCE</scope>
</reference>
<feature type="non-terminal residue" evidence="1">
    <location>
        <position position="291"/>
    </location>
</feature>
<dbReference type="EMBL" id="UINC01109247">
    <property type="protein sequence ID" value="SVC75938.1"/>
    <property type="molecule type" value="Genomic_DNA"/>
</dbReference>
<organism evidence="1">
    <name type="scientific">marine metagenome</name>
    <dbReference type="NCBI Taxonomy" id="408172"/>
    <lineage>
        <taxon>unclassified sequences</taxon>
        <taxon>metagenomes</taxon>
        <taxon>ecological metagenomes</taxon>
    </lineage>
</organism>
<sequence>MKRTSIILAVLTVIPSGWGQDENLELEDPPGYHLVNNFSGSLPAGVPFLKTSVVNEDKQVGQASNRLDYEFSPAGAKYTVMQFKPGRFRVGSGGTLKFWLKGDGSANRLTFYFQHSRRNAQTAQLDNHQVLQGTQVVATLNATEWAELEFPIAAAPANRICWLHSLRVDRVDPEKLSGSVWLDDMVVVPPPGKSRPPTLANLVLVGDSPRDFSSDLSYNLDVRNFTDEAFRLSARIMMTDSRENQVLDRTFNMKVQGGEIQEHILELEPDNLQVYLPPFTLSTELFSPDRP</sequence>
<dbReference type="AlphaFoldDB" id="A0A382PTH5"/>
<accession>A0A382PTH5</accession>
<gene>
    <name evidence="1" type="ORF">METZ01_LOCUS328792</name>
</gene>
<proteinExistence type="predicted"/>